<dbReference type="GO" id="GO:0008483">
    <property type="term" value="F:transaminase activity"/>
    <property type="evidence" value="ECO:0007669"/>
    <property type="project" value="UniProtKB-KW"/>
</dbReference>
<dbReference type="KEGG" id="tet:TTHERM_00294610"/>
<keyword evidence="1" id="KW-0808">Transferase</keyword>
<gene>
    <name evidence="1" type="ORF">TTHERM_00294610</name>
</gene>
<dbReference type="eggNOG" id="ENOG502RN8Q">
    <property type="taxonomic scope" value="Eukaryota"/>
</dbReference>
<dbReference type="STRING" id="312017.I7MIB5"/>
<dbReference type="PANTHER" id="PTHR30244:SF34">
    <property type="entry name" value="DTDP-4-AMINO-4,6-DIDEOXYGALACTOSE TRANSAMINASE"/>
    <property type="match status" value="1"/>
</dbReference>
<name>I7MIB5_TETTS</name>
<dbReference type="Gene3D" id="3.40.640.10">
    <property type="entry name" value="Type I PLP-dependent aspartate aminotransferase-like (Major domain)"/>
    <property type="match status" value="1"/>
</dbReference>
<dbReference type="InterPro" id="IPR000653">
    <property type="entry name" value="DegT/StrS_aminotransferase"/>
</dbReference>
<keyword evidence="1" id="KW-0032">Aminotransferase</keyword>
<dbReference type="InterPro" id="IPR015422">
    <property type="entry name" value="PyrdxlP-dep_Trfase_small"/>
</dbReference>
<organism evidence="1 2">
    <name type="scientific">Tetrahymena thermophila (strain SB210)</name>
    <dbReference type="NCBI Taxonomy" id="312017"/>
    <lineage>
        <taxon>Eukaryota</taxon>
        <taxon>Sar</taxon>
        <taxon>Alveolata</taxon>
        <taxon>Ciliophora</taxon>
        <taxon>Intramacronucleata</taxon>
        <taxon>Oligohymenophorea</taxon>
        <taxon>Hymenostomatida</taxon>
        <taxon>Tetrahymenina</taxon>
        <taxon>Tetrahymenidae</taxon>
        <taxon>Tetrahymena</taxon>
    </lineage>
</organism>
<proteinExistence type="predicted"/>
<dbReference type="GeneID" id="7833313"/>
<dbReference type="Gene3D" id="3.90.1150.10">
    <property type="entry name" value="Aspartate Aminotransferase, domain 1"/>
    <property type="match status" value="1"/>
</dbReference>
<dbReference type="InterPro" id="IPR015421">
    <property type="entry name" value="PyrdxlP-dep_Trfase_major"/>
</dbReference>
<dbReference type="PANTHER" id="PTHR30244">
    <property type="entry name" value="TRANSAMINASE"/>
    <property type="match status" value="1"/>
</dbReference>
<dbReference type="AlphaFoldDB" id="I7MIB5"/>
<reference evidence="2" key="1">
    <citation type="journal article" date="2006" name="PLoS Biol.">
        <title>Macronuclear genome sequence of the ciliate Tetrahymena thermophila, a model eukaryote.</title>
        <authorList>
            <person name="Eisen J.A."/>
            <person name="Coyne R.S."/>
            <person name="Wu M."/>
            <person name="Wu D."/>
            <person name="Thiagarajan M."/>
            <person name="Wortman J.R."/>
            <person name="Badger J.H."/>
            <person name="Ren Q."/>
            <person name="Amedeo P."/>
            <person name="Jones K.M."/>
            <person name="Tallon L.J."/>
            <person name="Delcher A.L."/>
            <person name="Salzberg S.L."/>
            <person name="Silva J.C."/>
            <person name="Haas B.J."/>
            <person name="Majoros W.H."/>
            <person name="Farzad M."/>
            <person name="Carlton J.M."/>
            <person name="Smith R.K. Jr."/>
            <person name="Garg J."/>
            <person name="Pearlman R.E."/>
            <person name="Karrer K.M."/>
            <person name="Sun L."/>
            <person name="Manning G."/>
            <person name="Elde N.C."/>
            <person name="Turkewitz A.P."/>
            <person name="Asai D.J."/>
            <person name="Wilkes D.E."/>
            <person name="Wang Y."/>
            <person name="Cai H."/>
            <person name="Collins K."/>
            <person name="Stewart B.A."/>
            <person name="Lee S.R."/>
            <person name="Wilamowska K."/>
            <person name="Weinberg Z."/>
            <person name="Ruzzo W.L."/>
            <person name="Wloga D."/>
            <person name="Gaertig J."/>
            <person name="Frankel J."/>
            <person name="Tsao C.-C."/>
            <person name="Gorovsky M.A."/>
            <person name="Keeling P.J."/>
            <person name="Waller R.F."/>
            <person name="Patron N.J."/>
            <person name="Cherry J.M."/>
            <person name="Stover N.A."/>
            <person name="Krieger C.J."/>
            <person name="del Toro C."/>
            <person name="Ryder H.F."/>
            <person name="Williamson S.C."/>
            <person name="Barbeau R.A."/>
            <person name="Hamilton E.P."/>
            <person name="Orias E."/>
        </authorList>
    </citation>
    <scope>NUCLEOTIDE SEQUENCE [LARGE SCALE GENOMIC DNA]</scope>
    <source>
        <strain evidence="2">SB210</strain>
    </source>
</reference>
<evidence type="ECO:0000313" key="2">
    <source>
        <dbReference type="Proteomes" id="UP000009168"/>
    </source>
</evidence>
<dbReference type="EMBL" id="GG662740">
    <property type="protein sequence ID" value="EAR92848.1"/>
    <property type="molecule type" value="Genomic_DNA"/>
</dbReference>
<dbReference type="Pfam" id="PF01041">
    <property type="entry name" value="DegT_DnrJ_EryC1"/>
    <property type="match status" value="1"/>
</dbReference>
<dbReference type="Proteomes" id="UP000009168">
    <property type="component" value="Unassembled WGS sequence"/>
</dbReference>
<dbReference type="GO" id="GO:0000271">
    <property type="term" value="P:polysaccharide biosynthetic process"/>
    <property type="evidence" value="ECO:0007669"/>
    <property type="project" value="TreeGrafter"/>
</dbReference>
<keyword evidence="2" id="KW-1185">Reference proteome</keyword>
<dbReference type="InParanoid" id="I7MIB5"/>
<sequence>MQTYKKAPLIPYSAIYLDINWNYMFQALTQLVTPADRPLLEMLLQNLFLKSNPPKGMEEKMLLCASVRTAFDLVLQVLNLPLGSEVLMTAINIPDMVKVIRNHGLVPVPVDIADDTLGPSLEDFKKAFTERTKVVMVSFLYGAKFDADELYDYAHSRGCFIFEDQAESFADINDNGSDKADCSLFSFGSIKPFTAYGGGIAVLRNQEVMYRKCKDILATYPFMPNSFFLKKILKNIPVYLGLNIPFFNSIFRPVLSGLGIDYKSKFVSMVRGFQPKENFLDTFRLQMPTAMMALLYFRLRDYDAVTYQMQIRKLRNAQTDFTSNGVSVPGRACKNRTFWLYPIITENPKLVFEILNARGVDAYLGATQLDLVESPIGSQYKYPSKTKDFFQKIIYLPLHRNVPPVEVNKIVQETIQVCKLVNDIEKDKKNKARPSL</sequence>
<dbReference type="HOGENOM" id="CLU_036434_0_0_1"/>
<dbReference type="RefSeq" id="XP_001013093.1">
    <property type="nucleotide sequence ID" value="XM_001013093.3"/>
</dbReference>
<protein>
    <submittedName>
        <fullName evidence="1">DegT/DnrJ/EryC1/StrS aminotransferase family protein</fullName>
    </submittedName>
</protein>
<dbReference type="InterPro" id="IPR015424">
    <property type="entry name" value="PyrdxlP-dep_Trfase"/>
</dbReference>
<evidence type="ECO:0000313" key="1">
    <source>
        <dbReference type="EMBL" id="EAR92848.1"/>
    </source>
</evidence>
<accession>I7MIB5</accession>
<dbReference type="GO" id="GO:0030170">
    <property type="term" value="F:pyridoxal phosphate binding"/>
    <property type="evidence" value="ECO:0007669"/>
    <property type="project" value="TreeGrafter"/>
</dbReference>
<dbReference type="OMA" id="MCCFRDA"/>
<dbReference type="OrthoDB" id="283814at2759"/>
<dbReference type="SUPFAM" id="SSF53383">
    <property type="entry name" value="PLP-dependent transferases"/>
    <property type="match status" value="1"/>
</dbReference>